<feature type="region of interest" description="Disordered" evidence="1">
    <location>
        <begin position="1"/>
        <end position="21"/>
    </location>
</feature>
<proteinExistence type="predicted"/>
<evidence type="ECO:0000256" key="1">
    <source>
        <dbReference type="SAM" id="MobiDB-lite"/>
    </source>
</evidence>
<dbReference type="AlphaFoldDB" id="W6JY33"/>
<name>W6JY33_9MICO</name>
<organism evidence="2 3">
    <name type="scientific">Nostocoides australiense Ben110</name>
    <dbReference type="NCBI Taxonomy" id="1193182"/>
    <lineage>
        <taxon>Bacteria</taxon>
        <taxon>Bacillati</taxon>
        <taxon>Actinomycetota</taxon>
        <taxon>Actinomycetes</taxon>
        <taxon>Micrococcales</taxon>
        <taxon>Intrasporangiaceae</taxon>
        <taxon>Nostocoides</taxon>
    </lineage>
</organism>
<evidence type="ECO:0000313" key="2">
    <source>
        <dbReference type="EMBL" id="CCH73661.1"/>
    </source>
</evidence>
<protein>
    <submittedName>
        <fullName evidence="2">Uncharacterized protein</fullName>
    </submittedName>
</protein>
<comment type="caution">
    <text evidence="2">The sequence shown here is derived from an EMBL/GenBank/DDBJ whole genome shotgun (WGS) entry which is preliminary data.</text>
</comment>
<evidence type="ECO:0000313" key="3">
    <source>
        <dbReference type="Proteomes" id="UP000035763"/>
    </source>
</evidence>
<dbReference type="EMBL" id="CAJA01000235">
    <property type="protein sequence ID" value="CCH73661.1"/>
    <property type="molecule type" value="Genomic_DNA"/>
</dbReference>
<gene>
    <name evidence="2" type="ORF">BN11_310015</name>
</gene>
<sequence length="89" mass="9434">MPRLAMAASQVWPAGAPETEKSTAIEPPLDEALSCACEPWLQTVTTTADADEAALALGAKATVPARAVARTMEAERVFDMGCPFITWAR</sequence>
<reference evidence="2 3" key="1">
    <citation type="journal article" date="2013" name="ISME J.">
        <title>A metabolic model for members of the genus Tetrasphaera involved in enhanced biological phosphorus removal.</title>
        <authorList>
            <person name="Kristiansen R."/>
            <person name="Nguyen H.T.T."/>
            <person name="Saunders A.M."/>
            <person name="Nielsen J.L."/>
            <person name="Wimmer R."/>
            <person name="Le V.Q."/>
            <person name="McIlroy S.J."/>
            <person name="Petrovski S."/>
            <person name="Seviour R.J."/>
            <person name="Calteau A."/>
            <person name="Nielsen K.L."/>
            <person name="Nielsen P.H."/>
        </authorList>
    </citation>
    <scope>NUCLEOTIDE SEQUENCE [LARGE SCALE GENOMIC DNA]</scope>
    <source>
        <strain evidence="2 3">Ben110</strain>
    </source>
</reference>
<accession>W6JY33</accession>
<keyword evidence="3" id="KW-1185">Reference proteome</keyword>
<dbReference type="Proteomes" id="UP000035763">
    <property type="component" value="Unassembled WGS sequence"/>
</dbReference>